<protein>
    <submittedName>
        <fullName evidence="2">Uncharacterized protein</fullName>
    </submittedName>
</protein>
<proteinExistence type="predicted"/>
<dbReference type="Proteomes" id="UP000578688">
    <property type="component" value="Unassembled WGS sequence"/>
</dbReference>
<reference evidence="2 3" key="1">
    <citation type="submission" date="2020-07" db="EMBL/GenBank/DDBJ databases">
        <title>Genomic analyses of the natural microbiome of Caenorhabditis elegans.</title>
        <authorList>
            <person name="Samuel B."/>
        </authorList>
    </citation>
    <scope>NUCLEOTIDE SEQUENCE [LARGE SCALE GENOMIC DNA]</scope>
    <source>
        <strain evidence="2 3">BIGb0408</strain>
    </source>
</reference>
<dbReference type="PROSITE" id="PS51257">
    <property type="entry name" value="PROKAR_LIPOPROTEIN"/>
    <property type="match status" value="1"/>
</dbReference>
<sequence>MSETGRLRAREQPRRQDTVQRESIASTVSGSGCINDIRFKNVCESTFTSKLIIYLSYLVVLKYQIN</sequence>
<accession>A0A7Z0BQ98</accession>
<evidence type="ECO:0000313" key="2">
    <source>
        <dbReference type="EMBL" id="NYH72938.1"/>
    </source>
</evidence>
<organism evidence="2 3">
    <name type="scientific">Phytopseudomonas flavescens</name>
    <dbReference type="NCBI Taxonomy" id="29435"/>
    <lineage>
        <taxon>Bacteria</taxon>
        <taxon>Pseudomonadati</taxon>
        <taxon>Pseudomonadota</taxon>
        <taxon>Gammaproteobacteria</taxon>
        <taxon>Pseudomonadales</taxon>
        <taxon>Pseudomonadaceae</taxon>
        <taxon>Phytopseudomonas</taxon>
    </lineage>
</organism>
<name>A0A7Z0BQ98_9GAMM</name>
<evidence type="ECO:0000313" key="3">
    <source>
        <dbReference type="Proteomes" id="UP000578688"/>
    </source>
</evidence>
<keyword evidence="3" id="KW-1185">Reference proteome</keyword>
<feature type="region of interest" description="Disordered" evidence="1">
    <location>
        <begin position="1"/>
        <end position="23"/>
    </location>
</feature>
<evidence type="ECO:0000256" key="1">
    <source>
        <dbReference type="SAM" id="MobiDB-lite"/>
    </source>
</evidence>
<dbReference type="AlphaFoldDB" id="A0A7Z0BQ98"/>
<dbReference type="EMBL" id="JACBYV010000001">
    <property type="protein sequence ID" value="NYH72938.1"/>
    <property type="molecule type" value="Genomic_DNA"/>
</dbReference>
<comment type="caution">
    <text evidence="2">The sequence shown here is derived from an EMBL/GenBank/DDBJ whole genome shotgun (WGS) entry which is preliminary data.</text>
</comment>
<feature type="compositionally biased region" description="Basic and acidic residues" evidence="1">
    <location>
        <begin position="1"/>
        <end position="20"/>
    </location>
</feature>
<gene>
    <name evidence="2" type="ORF">FHR27_001548</name>
</gene>